<dbReference type="HOGENOM" id="CLU_103273_0_0_11"/>
<dbReference type="STRING" id="1121362.A605_09255"/>
<dbReference type="Proteomes" id="UP000011723">
    <property type="component" value="Chromosome"/>
</dbReference>
<dbReference type="PATRIC" id="fig|1121362.3.peg.1868"/>
<name>M1NNB5_9CORY</name>
<keyword evidence="2" id="KW-1185">Reference proteome</keyword>
<evidence type="ECO:0000313" key="1">
    <source>
        <dbReference type="EMBL" id="AGF72853.1"/>
    </source>
</evidence>
<accession>M1NNB5</accession>
<dbReference type="KEGG" id="chn:A605_09255"/>
<protein>
    <submittedName>
        <fullName evidence="1">Uncharacterized protein</fullName>
    </submittedName>
</protein>
<reference evidence="1 2" key="1">
    <citation type="journal article" date="2012" name="Stand. Genomic Sci.">
        <title>Genome sequence of the halotolerant bacterium Corynebacterium halotolerans type strain YIM 70093(T) (= DSM 44683(T)).</title>
        <authorList>
            <person name="Ruckert C."/>
            <person name="Albersmeier A."/>
            <person name="Al-Dilaimi A."/>
            <person name="Niehaus K."/>
            <person name="Szczepanowski R."/>
            <person name="Kalinowski J."/>
        </authorList>
    </citation>
    <scope>NUCLEOTIDE SEQUENCE [LARGE SCALE GENOMIC DNA]</scope>
    <source>
        <strain evidence="1">YIM 70093</strain>
    </source>
</reference>
<dbReference type="EMBL" id="CP003697">
    <property type="protein sequence ID" value="AGF72853.1"/>
    <property type="molecule type" value="Genomic_DNA"/>
</dbReference>
<dbReference type="AlphaFoldDB" id="M1NNB5"/>
<gene>
    <name evidence="1" type="ORF">A605_09255</name>
</gene>
<evidence type="ECO:0000313" key="2">
    <source>
        <dbReference type="Proteomes" id="UP000011723"/>
    </source>
</evidence>
<organism evidence="1 2">
    <name type="scientific">Corynebacterium halotolerans YIM 70093 = DSM 44683</name>
    <dbReference type="NCBI Taxonomy" id="1121362"/>
    <lineage>
        <taxon>Bacteria</taxon>
        <taxon>Bacillati</taxon>
        <taxon>Actinomycetota</taxon>
        <taxon>Actinomycetes</taxon>
        <taxon>Mycobacteriales</taxon>
        <taxon>Corynebacteriaceae</taxon>
        <taxon>Corynebacterium</taxon>
    </lineage>
</organism>
<proteinExistence type="predicted"/>
<dbReference type="eggNOG" id="ENOG5031XHJ">
    <property type="taxonomic scope" value="Bacteria"/>
</dbReference>
<sequence>MPPLPEAPPLEARGLLPALRPLDWVGARGLSDDGFCDSAAYVALSRELCAALSCHGATVSQRGLGELNLSVHRAWDRAADNLLHAAQTDEGTRFLTRPAAHILGAGVPGLQIATPGAPATAWLAHPHTFTVLDRHLTHLLGEPVIYLAPGHETLLALPATAADPKSLQRWARHAVDTLGAASPVSGSPLVWRHGFPAVVG</sequence>